<evidence type="ECO:0000313" key="1">
    <source>
        <dbReference type="Proteomes" id="UP000887579"/>
    </source>
</evidence>
<name>A0AC34F3N4_9BILA</name>
<organism evidence="1 2">
    <name type="scientific">Panagrolaimus sp. ES5</name>
    <dbReference type="NCBI Taxonomy" id="591445"/>
    <lineage>
        <taxon>Eukaryota</taxon>
        <taxon>Metazoa</taxon>
        <taxon>Ecdysozoa</taxon>
        <taxon>Nematoda</taxon>
        <taxon>Chromadorea</taxon>
        <taxon>Rhabditida</taxon>
        <taxon>Tylenchina</taxon>
        <taxon>Panagrolaimomorpha</taxon>
        <taxon>Panagrolaimoidea</taxon>
        <taxon>Panagrolaimidae</taxon>
        <taxon>Panagrolaimus</taxon>
    </lineage>
</organism>
<dbReference type="WBParaSite" id="ES5_v2.g11616.t1">
    <property type="protein sequence ID" value="ES5_v2.g11616.t1"/>
    <property type="gene ID" value="ES5_v2.g11616"/>
</dbReference>
<proteinExistence type="predicted"/>
<accession>A0AC34F3N4</accession>
<protein>
    <submittedName>
        <fullName evidence="2">Anaphase-promoting complex subunit 4-like WD40 domain-containing protein</fullName>
    </submittedName>
</protein>
<evidence type="ECO:0000313" key="2">
    <source>
        <dbReference type="WBParaSite" id="ES5_v2.g11616.t1"/>
    </source>
</evidence>
<reference evidence="2" key="1">
    <citation type="submission" date="2022-11" db="UniProtKB">
        <authorList>
            <consortium name="WormBaseParasite"/>
        </authorList>
    </citation>
    <scope>IDENTIFICATION</scope>
</reference>
<dbReference type="Proteomes" id="UP000887579">
    <property type="component" value="Unplaced"/>
</dbReference>
<sequence>MMDIFDDSDNYSDEDNIPKKKSKFEITDEEDEKLPPIDIIEIFNSTSDNEVIFKWTENELKELVTDYVHFIVFKAAFSDIESNPGPHNKLLKSFKLLNTEINSMCNFMITHIDLHEDLVGAVRRHSQRVVSYKYTNELCTVCQGRPAHRLQYLGPNYHKNDLKIEKTVFPPQTLLLCNLHTYFADTFFSLVHMKWNIHLNIEHRIKQQNIPSRGNKAINEDIGIDVITNLAAYYFHIISRLKSTDPTIFMNPNFVTPKQGYVSVVKNYVQHTRLYGEASQLLPGLNSARLDTLVLNRGYRLPNITYSCLSIDTTENRFLLAGASNGDIYVADLLQVIEQKQEAVGFYRRGQLSGEDHSVKLWDTENLAVIDTYKFETDTESISGLDWNSFEPHLLAVGLSSSVVKFVDPSVGSVVQQIRWSSNHITSLKWYPQNAFMIFTGTKEGNAGIFDIRHSKRPLCEFDENTGKTGHRSEYTKAKFTADGTKLITLNSNGRIKVFRMSDGEMINEIHNFRTRIKKGASFDLCNEGNTVMAFVPSSTEINMISIEPTYYVIDDERKRVPTPSRKLYSGFASDAVACLYRPKFQHVRFKKFVSNFILFFT</sequence>